<evidence type="ECO:0000256" key="3">
    <source>
        <dbReference type="ARBA" id="ARBA00022989"/>
    </source>
</evidence>
<accession>A0ABS3WGT1</accession>
<dbReference type="Proteomes" id="UP000670947">
    <property type="component" value="Unassembled WGS sequence"/>
</dbReference>
<keyword evidence="2 7" id="KW-0812">Transmembrane</keyword>
<name>A0ABS3WGT1_9BACL</name>
<feature type="compositionally biased region" description="Polar residues" evidence="6">
    <location>
        <begin position="152"/>
        <end position="161"/>
    </location>
</feature>
<comment type="caution">
    <text evidence="8">The sequence shown here is derived from an EMBL/GenBank/DDBJ whole genome shotgun (WGS) entry which is preliminary data.</text>
</comment>
<evidence type="ECO:0000256" key="5">
    <source>
        <dbReference type="ARBA" id="ARBA00023600"/>
    </source>
</evidence>
<keyword evidence="4 7" id="KW-0472">Membrane</keyword>
<evidence type="ECO:0000313" key="8">
    <source>
        <dbReference type="EMBL" id="MBO7747340.1"/>
    </source>
</evidence>
<feature type="transmembrane region" description="Helical" evidence="7">
    <location>
        <begin position="25"/>
        <end position="45"/>
    </location>
</feature>
<reference evidence="8 9" key="1">
    <citation type="submission" date="2021-03" db="EMBL/GenBank/DDBJ databases">
        <title>Paenibacillus artemisicola MWE-103 whole genome sequence.</title>
        <authorList>
            <person name="Ham Y.J."/>
        </authorList>
    </citation>
    <scope>NUCLEOTIDE SEQUENCE [LARGE SCALE GENOMIC DNA]</scope>
    <source>
        <strain evidence="8 9">MWE-103</strain>
    </source>
</reference>
<protein>
    <submittedName>
        <fullName evidence="8">Phage holin family protein</fullName>
    </submittedName>
</protein>
<keyword evidence="9" id="KW-1185">Reference proteome</keyword>
<evidence type="ECO:0000313" key="9">
    <source>
        <dbReference type="Proteomes" id="UP000670947"/>
    </source>
</evidence>
<dbReference type="EMBL" id="JAGGDJ010000032">
    <property type="protein sequence ID" value="MBO7747340.1"/>
    <property type="molecule type" value="Genomic_DNA"/>
</dbReference>
<feature type="transmembrane region" description="Helical" evidence="7">
    <location>
        <begin position="89"/>
        <end position="109"/>
    </location>
</feature>
<dbReference type="Pfam" id="PF05105">
    <property type="entry name" value="Phage_holin_4_1"/>
    <property type="match status" value="1"/>
</dbReference>
<evidence type="ECO:0000256" key="6">
    <source>
        <dbReference type="SAM" id="MobiDB-lite"/>
    </source>
</evidence>
<evidence type="ECO:0000256" key="7">
    <source>
        <dbReference type="SAM" id="Phobius"/>
    </source>
</evidence>
<gene>
    <name evidence="8" type="ORF">I8J29_24450</name>
</gene>
<proteinExistence type="inferred from homology"/>
<dbReference type="RefSeq" id="WP_208850044.1">
    <property type="nucleotide sequence ID" value="NZ_JAGGDJ010000032.1"/>
</dbReference>
<keyword evidence="3 7" id="KW-1133">Transmembrane helix</keyword>
<sequence>MESVIKIQNGLAAFVGALGVPTFEFLYGTGRAVTTIVVALVFFIAMDWLSGTRAAKKDMTYASKYGLDGLFRTFFILLLPAGGHLLDQVLGADGIIFGIFSFGVLYHTLQSMTANALRAGWADYFPDWIIEPVLKWVRSELEQKIQRATGRLKTTNPNQGGSEDASKIGK</sequence>
<feature type="transmembrane region" description="Helical" evidence="7">
    <location>
        <begin position="65"/>
        <end position="83"/>
    </location>
</feature>
<feature type="region of interest" description="Disordered" evidence="6">
    <location>
        <begin position="148"/>
        <end position="170"/>
    </location>
</feature>
<dbReference type="InterPro" id="IPR006480">
    <property type="entry name" value="Phage_holin_4_1"/>
</dbReference>
<evidence type="ECO:0000256" key="2">
    <source>
        <dbReference type="ARBA" id="ARBA00022692"/>
    </source>
</evidence>
<comment type="similarity">
    <text evidence="5">Belongs to the bacteriophage holin family. Cp-1 holin subfamily.</text>
</comment>
<evidence type="ECO:0000256" key="1">
    <source>
        <dbReference type="ARBA" id="ARBA00004141"/>
    </source>
</evidence>
<organism evidence="8 9">
    <name type="scientific">Paenibacillus artemisiicola</name>
    <dbReference type="NCBI Taxonomy" id="1172618"/>
    <lineage>
        <taxon>Bacteria</taxon>
        <taxon>Bacillati</taxon>
        <taxon>Bacillota</taxon>
        <taxon>Bacilli</taxon>
        <taxon>Bacillales</taxon>
        <taxon>Paenibacillaceae</taxon>
        <taxon>Paenibacillus</taxon>
    </lineage>
</organism>
<evidence type="ECO:0000256" key="4">
    <source>
        <dbReference type="ARBA" id="ARBA00023136"/>
    </source>
</evidence>
<comment type="subcellular location">
    <subcellularLocation>
        <location evidence="1">Membrane</location>
        <topology evidence="1">Multi-pass membrane protein</topology>
    </subcellularLocation>
</comment>